<dbReference type="SUPFAM" id="SSF53474">
    <property type="entry name" value="alpha/beta-Hydrolases"/>
    <property type="match status" value="2"/>
</dbReference>
<dbReference type="Gene3D" id="3.40.50.1820">
    <property type="entry name" value="alpha/beta hydrolase"/>
    <property type="match status" value="2"/>
</dbReference>
<dbReference type="RefSeq" id="WP_146571296.1">
    <property type="nucleotide sequence ID" value="NZ_CP042306.1"/>
</dbReference>
<keyword evidence="3" id="KW-1185">Reference proteome</keyword>
<proteinExistence type="predicted"/>
<sequence length="584" mass="63372">MTDPRRRGQNIWIDTDSGFIGAAWYWPLQVPAASTVVVIVPGIVHEERTMNGGLVALAESLADAGLPALLMDLHGCSQSAGRLEDADIGACWSAGIKAAVHHARCSGAARVIVVGVRLGVPLAVEALVDEPLAALIAWAPIVNGRRYVRELKMLQRTTDADAAAAGTIAIGGFSIPASVLDHISHLDLGEVETPATSFVMSRETLEGLNAPWLARLSQRGIIVQEQISTQIHPWLFSATDQPTMPYEDIQALTRWCRVLHDEQAVSGEPVLRRPMPRPVIEFVHQDVLVRETFVEIAPSGLTGVLSEPVNAAGDHPVRLLVSTVGPGRTFADFARDEASRGKTSLRFDFAGFGTSGRGDAAQGGELYTDSGGHDVLAAIEHLRGAGYKQIYSLGFCAGAWSMMQADVVPELRAMVAINVALYRQPDPKTPDSVERKRHLLGQITPALARNRLVRRVAPRLVRLRGKRHEPVDWLVRMCNTNVRMLLAYADLDLGLEYLNRQMDKGVREQLGRPFTLQTYAGLGHLAEGPTARARLFGDITDFFADLDREATSNHAPRAKASLAARSRIAAPPRTKTAGGRSVRS</sequence>
<dbReference type="EMBL" id="CP042306">
    <property type="protein sequence ID" value="QDZ07632.1"/>
    <property type="molecule type" value="Genomic_DNA"/>
</dbReference>
<evidence type="ECO:0000313" key="2">
    <source>
        <dbReference type="EMBL" id="QDZ07632.1"/>
    </source>
</evidence>
<dbReference type="KEGG" id="spai:FPZ24_09130"/>
<evidence type="ECO:0000256" key="1">
    <source>
        <dbReference type="SAM" id="MobiDB-lite"/>
    </source>
</evidence>
<dbReference type="InterPro" id="IPR029058">
    <property type="entry name" value="AB_hydrolase_fold"/>
</dbReference>
<dbReference type="Proteomes" id="UP000315673">
    <property type="component" value="Chromosome"/>
</dbReference>
<dbReference type="OrthoDB" id="249225at2"/>
<evidence type="ECO:0008006" key="4">
    <source>
        <dbReference type="Google" id="ProtNLM"/>
    </source>
</evidence>
<gene>
    <name evidence="2" type="ORF">FPZ24_09130</name>
</gene>
<name>A0A5B8LJ56_9SPHN</name>
<reference evidence="2 3" key="1">
    <citation type="submission" date="2019-07" db="EMBL/GenBank/DDBJ databases">
        <title>Full genome sequence of Sphingomonas sp. 4R-6-7(HKS19).</title>
        <authorList>
            <person name="Im W.-T."/>
        </authorList>
    </citation>
    <scope>NUCLEOTIDE SEQUENCE [LARGE SCALE GENOMIC DNA]</scope>
    <source>
        <strain evidence="2 3">HKS19</strain>
    </source>
</reference>
<organism evidence="2 3">
    <name type="scientific">Sphingomonas panacisoli</name>
    <dbReference type="NCBI Taxonomy" id="1813879"/>
    <lineage>
        <taxon>Bacteria</taxon>
        <taxon>Pseudomonadati</taxon>
        <taxon>Pseudomonadota</taxon>
        <taxon>Alphaproteobacteria</taxon>
        <taxon>Sphingomonadales</taxon>
        <taxon>Sphingomonadaceae</taxon>
        <taxon>Sphingomonas</taxon>
    </lineage>
</organism>
<accession>A0A5B8LJ56</accession>
<feature type="region of interest" description="Disordered" evidence="1">
    <location>
        <begin position="554"/>
        <end position="584"/>
    </location>
</feature>
<protein>
    <recommendedName>
        <fullName evidence="4">Serine aminopeptidase S33 domain-containing protein</fullName>
    </recommendedName>
</protein>
<evidence type="ECO:0000313" key="3">
    <source>
        <dbReference type="Proteomes" id="UP000315673"/>
    </source>
</evidence>
<dbReference type="AlphaFoldDB" id="A0A5B8LJ56"/>